<sequence>MLIENGILKAYDGDMKNVVIPEGVRVIAGNVEDSDRGKHLQGVKTDGVFYFPFNACDSIETVIMPDSVEEIGPKAFEHCKNLRSVKFSKNLKKIGLSAFLGCEKFTEITIPASVTTIEQWAFDLIDIANFKFEGTLEQWDKVELSDETFKAYPVVNCSDGNIIA</sequence>
<dbReference type="PANTHER" id="PTHR45661:SF3">
    <property type="entry name" value="IG-LIKE DOMAIN-CONTAINING PROTEIN"/>
    <property type="match status" value="1"/>
</dbReference>
<organism evidence="1 2">
    <name type="scientific">Treponema ruminis</name>
    <dbReference type="NCBI Taxonomy" id="744515"/>
    <lineage>
        <taxon>Bacteria</taxon>
        <taxon>Pseudomonadati</taxon>
        <taxon>Spirochaetota</taxon>
        <taxon>Spirochaetia</taxon>
        <taxon>Spirochaetales</taxon>
        <taxon>Treponemataceae</taxon>
        <taxon>Treponema</taxon>
    </lineage>
</organism>
<dbReference type="Gene3D" id="3.80.10.10">
    <property type="entry name" value="Ribonuclease Inhibitor"/>
    <property type="match status" value="1"/>
</dbReference>
<evidence type="ECO:0000313" key="2">
    <source>
        <dbReference type="Proteomes" id="UP000518887"/>
    </source>
</evidence>
<name>A0A7W8GAW2_9SPIR</name>
<keyword evidence="2" id="KW-1185">Reference proteome</keyword>
<dbReference type="Pfam" id="PF13306">
    <property type="entry name" value="LRR_5"/>
    <property type="match status" value="1"/>
</dbReference>
<dbReference type="InterPro" id="IPR053139">
    <property type="entry name" value="Surface_bspA-like"/>
</dbReference>
<evidence type="ECO:0000313" key="1">
    <source>
        <dbReference type="EMBL" id="MBB5226881.1"/>
    </source>
</evidence>
<proteinExistence type="predicted"/>
<comment type="caution">
    <text evidence="1">The sequence shown here is derived from an EMBL/GenBank/DDBJ whole genome shotgun (WGS) entry which is preliminary data.</text>
</comment>
<dbReference type="AlphaFoldDB" id="A0A7W8GAW2"/>
<reference evidence="1 2" key="1">
    <citation type="submission" date="2020-08" db="EMBL/GenBank/DDBJ databases">
        <title>Genomic Encyclopedia of Type Strains, Phase IV (KMG-IV): sequencing the most valuable type-strain genomes for metagenomic binning, comparative biology and taxonomic classification.</title>
        <authorList>
            <person name="Goeker M."/>
        </authorList>
    </citation>
    <scope>NUCLEOTIDE SEQUENCE [LARGE SCALE GENOMIC DNA]</scope>
    <source>
        <strain evidence="1 2">DSM 103462</strain>
    </source>
</reference>
<dbReference type="PANTHER" id="PTHR45661">
    <property type="entry name" value="SURFACE ANTIGEN"/>
    <property type="match status" value="1"/>
</dbReference>
<dbReference type="SUPFAM" id="SSF52058">
    <property type="entry name" value="L domain-like"/>
    <property type="match status" value="1"/>
</dbReference>
<evidence type="ECO:0008006" key="3">
    <source>
        <dbReference type="Google" id="ProtNLM"/>
    </source>
</evidence>
<dbReference type="RefSeq" id="WP_184660557.1">
    <property type="nucleotide sequence ID" value="NZ_CP031518.1"/>
</dbReference>
<gene>
    <name evidence="1" type="ORF">HNP76_002269</name>
</gene>
<dbReference type="InterPro" id="IPR032675">
    <property type="entry name" value="LRR_dom_sf"/>
</dbReference>
<dbReference type="Proteomes" id="UP000518887">
    <property type="component" value="Unassembled WGS sequence"/>
</dbReference>
<dbReference type="EMBL" id="JACHFQ010000007">
    <property type="protein sequence ID" value="MBB5226881.1"/>
    <property type="molecule type" value="Genomic_DNA"/>
</dbReference>
<dbReference type="InterPro" id="IPR026906">
    <property type="entry name" value="LRR_5"/>
</dbReference>
<accession>A0A7W8GAW2</accession>
<protein>
    <recommendedName>
        <fullName evidence="3">Leucine-rich repeat domain-containing protein</fullName>
    </recommendedName>
</protein>